<evidence type="ECO:0000259" key="7">
    <source>
        <dbReference type="PROSITE" id="PS50112"/>
    </source>
</evidence>
<dbReference type="InterPro" id="IPR000700">
    <property type="entry name" value="PAS-assoc_C"/>
</dbReference>
<dbReference type="PANTHER" id="PTHR43304">
    <property type="entry name" value="PHYTOCHROME-LIKE PROTEIN CPH1"/>
    <property type="match status" value="1"/>
</dbReference>
<comment type="catalytic activity">
    <reaction evidence="1">
        <text>ATP + protein L-histidine = ADP + protein N-phospho-L-histidine.</text>
        <dbReference type="EC" id="2.7.13.3"/>
    </reaction>
</comment>
<dbReference type="PROSITE" id="PS50112">
    <property type="entry name" value="PAS"/>
    <property type="match status" value="1"/>
</dbReference>
<evidence type="ECO:0000313" key="9">
    <source>
        <dbReference type="EMBL" id="EJI84043.1"/>
    </source>
</evidence>
<name>J1PZ87_9ALTE</name>
<feature type="transmembrane region" description="Helical" evidence="6">
    <location>
        <begin position="85"/>
        <end position="107"/>
    </location>
</feature>
<dbReference type="PROSITE" id="PS50113">
    <property type="entry name" value="PAC"/>
    <property type="match status" value="1"/>
</dbReference>
<keyword evidence="5 9" id="KW-0418">Kinase</keyword>
<evidence type="ECO:0000256" key="3">
    <source>
        <dbReference type="ARBA" id="ARBA00022553"/>
    </source>
</evidence>
<evidence type="ECO:0000256" key="2">
    <source>
        <dbReference type="ARBA" id="ARBA00012438"/>
    </source>
</evidence>
<feature type="domain" description="PAS" evidence="7">
    <location>
        <begin position="251"/>
        <end position="320"/>
    </location>
</feature>
<dbReference type="Pfam" id="PF08447">
    <property type="entry name" value="PAS_3"/>
    <property type="match status" value="1"/>
</dbReference>
<evidence type="ECO:0000259" key="8">
    <source>
        <dbReference type="PROSITE" id="PS50113"/>
    </source>
</evidence>
<dbReference type="EMBL" id="ALAB01000040">
    <property type="protein sequence ID" value="EJI84043.1"/>
    <property type="molecule type" value="Genomic_DNA"/>
</dbReference>
<dbReference type="PATRIC" id="fig|1197174.4.peg.3045"/>
<dbReference type="AlphaFoldDB" id="J1PZ87"/>
<keyword evidence="6" id="KW-1133">Transmembrane helix</keyword>
<feature type="transmembrane region" description="Helical" evidence="6">
    <location>
        <begin position="58"/>
        <end position="78"/>
    </location>
</feature>
<dbReference type="FunFam" id="3.30.450.20:FF:000099">
    <property type="entry name" value="Sensory box sensor histidine kinase"/>
    <property type="match status" value="1"/>
</dbReference>
<evidence type="ECO:0000256" key="1">
    <source>
        <dbReference type="ARBA" id="ARBA00000085"/>
    </source>
</evidence>
<keyword evidence="6" id="KW-0472">Membrane</keyword>
<organism evidence="9 10">
    <name type="scientific">Alishewanella aestuarii B11</name>
    <dbReference type="NCBI Taxonomy" id="1197174"/>
    <lineage>
        <taxon>Bacteria</taxon>
        <taxon>Pseudomonadati</taxon>
        <taxon>Pseudomonadota</taxon>
        <taxon>Gammaproteobacteria</taxon>
        <taxon>Alteromonadales</taxon>
        <taxon>Alteromonadaceae</taxon>
        <taxon>Alishewanella</taxon>
    </lineage>
</organism>
<gene>
    <name evidence="9" type="ORF">AEST_31130</name>
</gene>
<dbReference type="NCBIfam" id="TIGR00229">
    <property type="entry name" value="sensory_box"/>
    <property type="match status" value="1"/>
</dbReference>
<evidence type="ECO:0000256" key="4">
    <source>
        <dbReference type="ARBA" id="ARBA00022679"/>
    </source>
</evidence>
<reference evidence="9 10" key="1">
    <citation type="journal article" date="2012" name="J. Bacteriol.">
        <title>Genome Sequence of Pectin-Degrading Alishewanella aestuarii Strain B11T, Isolated from Tidal Flat Sediment.</title>
        <authorList>
            <person name="Jung J."/>
            <person name="Choi S."/>
            <person name="Chun J."/>
            <person name="Park W."/>
        </authorList>
    </citation>
    <scope>NUCLEOTIDE SEQUENCE [LARGE SCALE GENOMIC DNA]</scope>
    <source>
        <strain evidence="9 10">B11</strain>
    </source>
</reference>
<proteinExistence type="predicted"/>
<accession>J1PZ87</accession>
<dbReference type="Pfam" id="PF13426">
    <property type="entry name" value="PAS_9"/>
    <property type="match status" value="1"/>
</dbReference>
<dbReference type="CDD" id="cd00130">
    <property type="entry name" value="PAS"/>
    <property type="match status" value="2"/>
</dbReference>
<keyword evidence="3" id="KW-0597">Phosphoprotein</keyword>
<dbReference type="PANTHER" id="PTHR43304:SF1">
    <property type="entry name" value="PAC DOMAIN-CONTAINING PROTEIN"/>
    <property type="match status" value="1"/>
</dbReference>
<dbReference type="InterPro" id="IPR035965">
    <property type="entry name" value="PAS-like_dom_sf"/>
</dbReference>
<dbReference type="InterPro" id="IPR013655">
    <property type="entry name" value="PAS_fold_3"/>
</dbReference>
<evidence type="ECO:0000256" key="6">
    <source>
        <dbReference type="SAM" id="Phobius"/>
    </source>
</evidence>
<evidence type="ECO:0000256" key="5">
    <source>
        <dbReference type="ARBA" id="ARBA00022777"/>
    </source>
</evidence>
<dbReference type="SUPFAM" id="SSF55785">
    <property type="entry name" value="PYP-like sensor domain (PAS domain)"/>
    <property type="match status" value="2"/>
</dbReference>
<keyword evidence="4" id="KW-0808">Transferase</keyword>
<dbReference type="SMART" id="SM00091">
    <property type="entry name" value="PAS"/>
    <property type="match status" value="2"/>
</dbReference>
<dbReference type="EC" id="2.7.13.3" evidence="2"/>
<sequence length="484" mass="55273">MLMPKLLNFMQHSAAASWFLSITLLLVLLSDSMTQLGFAHGILYTPLVALAGLSANRLLLHSTAGFALLAVWLGFFIAPNAPAEFSTFYVIANRTVSCLSIILLWWLSMQAMAFRESQLRQQHQVNQTQQDLELANKVTGLSHWWLDNHRKMVRLDLPSQQLLGVNLTEITLAQFVYCFDSANRNKLSLQLEQAGSSSEPEMLECKLQQECQQPLWVRIISYQDPADPDLVRGILQNIQHHHDEASRFAQQQRRFQQLADSLPVKVWTATAEGQVDFASETFAQFCGRDTQTIIADWLAILHPDDQQPVLSYWQQCVANKAPYKIEFRILRADGQYIWHLTSAIPIFNEQGEVLYWFGSAMDISEQKKLWQHSDQLRLALFQTLDEISDAFLSLDQQLNLTFINQQALDLLRASKNPLLGKSLNEVFYRPGKDFSVLTAAIQRSFIQQQAEYLTCQLPDSSLDWTIRLYPNASGINVLLRARRD</sequence>
<feature type="domain" description="PAC" evidence="8">
    <location>
        <begin position="323"/>
        <end position="375"/>
    </location>
</feature>
<dbReference type="Proteomes" id="UP000012043">
    <property type="component" value="Unassembled WGS sequence"/>
</dbReference>
<dbReference type="InterPro" id="IPR052162">
    <property type="entry name" value="Sensor_kinase/Photoreceptor"/>
</dbReference>
<dbReference type="InterPro" id="IPR000014">
    <property type="entry name" value="PAS"/>
</dbReference>
<dbReference type="InterPro" id="IPR001610">
    <property type="entry name" value="PAC"/>
</dbReference>
<keyword evidence="6" id="KW-0812">Transmembrane</keyword>
<protein>
    <recommendedName>
        <fullName evidence="2">histidine kinase</fullName>
        <ecNumber evidence="2">2.7.13.3</ecNumber>
    </recommendedName>
</protein>
<keyword evidence="10" id="KW-1185">Reference proteome</keyword>
<comment type="caution">
    <text evidence="9">The sequence shown here is derived from an EMBL/GenBank/DDBJ whole genome shotgun (WGS) entry which is preliminary data.</text>
</comment>
<dbReference type="GO" id="GO:0004673">
    <property type="term" value="F:protein histidine kinase activity"/>
    <property type="evidence" value="ECO:0007669"/>
    <property type="project" value="UniProtKB-EC"/>
</dbReference>
<dbReference type="SMART" id="SM00086">
    <property type="entry name" value="PAC"/>
    <property type="match status" value="1"/>
</dbReference>
<dbReference type="Gene3D" id="3.30.450.20">
    <property type="entry name" value="PAS domain"/>
    <property type="match status" value="2"/>
</dbReference>
<evidence type="ECO:0000313" key="10">
    <source>
        <dbReference type="Proteomes" id="UP000012043"/>
    </source>
</evidence>